<dbReference type="SUPFAM" id="SSF51182">
    <property type="entry name" value="RmlC-like cupins"/>
    <property type="match status" value="1"/>
</dbReference>
<accession>A0A6P9E654</accession>
<proteinExistence type="predicted"/>
<gene>
    <name evidence="3" type="primary">LOC109010246</name>
</gene>
<feature type="non-terminal residue" evidence="3">
    <location>
        <position position="98"/>
    </location>
</feature>
<reference evidence="3" key="1">
    <citation type="submission" date="2025-08" db="UniProtKB">
        <authorList>
            <consortium name="RefSeq"/>
        </authorList>
    </citation>
    <scope>IDENTIFICATION</scope>
    <source>
        <tissue evidence="3">Leaves</tissue>
    </source>
</reference>
<dbReference type="InParanoid" id="A0A6P9E654"/>
<evidence type="ECO:0000259" key="1">
    <source>
        <dbReference type="Pfam" id="PF00190"/>
    </source>
</evidence>
<dbReference type="InterPro" id="IPR011051">
    <property type="entry name" value="RmlC_Cupin_sf"/>
</dbReference>
<dbReference type="InterPro" id="IPR014710">
    <property type="entry name" value="RmlC-like_jellyroll"/>
</dbReference>
<evidence type="ECO:0000313" key="3">
    <source>
        <dbReference type="RefSeq" id="XP_035542881.1"/>
    </source>
</evidence>
<dbReference type="Proteomes" id="UP000235220">
    <property type="component" value="Unplaced"/>
</dbReference>
<keyword evidence="2" id="KW-1185">Reference proteome</keyword>
<dbReference type="KEGG" id="jre:109010246"/>
<dbReference type="GeneID" id="109010246"/>
<dbReference type="Pfam" id="PF00190">
    <property type="entry name" value="Cupin_1"/>
    <property type="match status" value="1"/>
</dbReference>
<name>A0A6P9E654_JUGRE</name>
<dbReference type="OrthoDB" id="1923503at2759"/>
<dbReference type="AlphaFoldDB" id="A0A6P9E654"/>
<feature type="domain" description="Cupin type-1" evidence="1">
    <location>
        <begin position="2"/>
        <end position="84"/>
    </location>
</feature>
<dbReference type="InterPro" id="IPR006045">
    <property type="entry name" value="Cupin_1"/>
</dbReference>
<sequence>MPGNTTNPLSSKVTPVTVDEIPGLNTLGISLARVDFAPYGLNPPYTHSRGTEILVVVEGTLHGGFVTSNTDGNCLFTSFEQGRRLCLPNWFHPLPVKR</sequence>
<organism evidence="2 3">
    <name type="scientific">Juglans regia</name>
    <name type="common">English walnut</name>
    <dbReference type="NCBI Taxonomy" id="51240"/>
    <lineage>
        <taxon>Eukaryota</taxon>
        <taxon>Viridiplantae</taxon>
        <taxon>Streptophyta</taxon>
        <taxon>Embryophyta</taxon>
        <taxon>Tracheophyta</taxon>
        <taxon>Spermatophyta</taxon>
        <taxon>Magnoliopsida</taxon>
        <taxon>eudicotyledons</taxon>
        <taxon>Gunneridae</taxon>
        <taxon>Pentapetalae</taxon>
        <taxon>rosids</taxon>
        <taxon>fabids</taxon>
        <taxon>Fagales</taxon>
        <taxon>Juglandaceae</taxon>
        <taxon>Juglans</taxon>
    </lineage>
</organism>
<protein>
    <submittedName>
        <fullName evidence="3">Germin-like protein subfamily 1 member 18</fullName>
    </submittedName>
</protein>
<dbReference type="Gene3D" id="2.60.120.10">
    <property type="entry name" value="Jelly Rolls"/>
    <property type="match status" value="1"/>
</dbReference>
<dbReference type="RefSeq" id="XP_035542881.1">
    <property type="nucleotide sequence ID" value="XM_035686988.1"/>
</dbReference>
<dbReference type="PANTHER" id="PTHR31238">
    <property type="entry name" value="GERMIN-LIKE PROTEIN SUBFAMILY 3 MEMBER 3"/>
    <property type="match status" value="1"/>
</dbReference>
<evidence type="ECO:0000313" key="2">
    <source>
        <dbReference type="Proteomes" id="UP000235220"/>
    </source>
</evidence>